<reference evidence="1 2" key="1">
    <citation type="journal article" date="2021" name="Int. J. Syst. Evol. Microbiol.">
        <title>Reticulibacter mediterranei gen. nov., sp. nov., within the new family Reticulibacteraceae fam. nov., and Ktedonospora formicarum gen. nov., sp. nov., Ktedonobacter robiniae sp. nov., Dictyobacter formicarum sp. nov. and Dictyobacter arantiisoli sp. nov., belonging to the class Ktedonobacteria.</title>
        <authorList>
            <person name="Yabe S."/>
            <person name="Zheng Y."/>
            <person name="Wang C.M."/>
            <person name="Sakai Y."/>
            <person name="Abe K."/>
            <person name="Yokota A."/>
            <person name="Donadio S."/>
            <person name="Cavaletti L."/>
            <person name="Monciardini P."/>
        </authorList>
    </citation>
    <scope>NUCLEOTIDE SEQUENCE [LARGE SCALE GENOMIC DNA]</scope>
    <source>
        <strain evidence="1 2">SOSP1-30</strain>
    </source>
</reference>
<dbReference type="Proteomes" id="UP000654345">
    <property type="component" value="Unassembled WGS sequence"/>
</dbReference>
<accession>A0ABQ3UM12</accession>
<name>A0ABQ3UM12_9CHLR</name>
<evidence type="ECO:0000313" key="1">
    <source>
        <dbReference type="EMBL" id="GHO53718.1"/>
    </source>
</evidence>
<keyword evidence="2" id="KW-1185">Reference proteome</keyword>
<evidence type="ECO:0000313" key="2">
    <source>
        <dbReference type="Proteomes" id="UP000654345"/>
    </source>
</evidence>
<comment type="caution">
    <text evidence="1">The sequence shown here is derived from an EMBL/GenBank/DDBJ whole genome shotgun (WGS) entry which is preliminary data.</text>
</comment>
<proteinExistence type="predicted"/>
<organism evidence="1 2">
    <name type="scientific">Ktedonobacter robiniae</name>
    <dbReference type="NCBI Taxonomy" id="2778365"/>
    <lineage>
        <taxon>Bacteria</taxon>
        <taxon>Bacillati</taxon>
        <taxon>Chloroflexota</taxon>
        <taxon>Ktedonobacteria</taxon>
        <taxon>Ktedonobacterales</taxon>
        <taxon>Ktedonobacteraceae</taxon>
        <taxon>Ktedonobacter</taxon>
    </lineage>
</organism>
<sequence length="74" mass="8476">MEKRKYITMPVKIRAFARIFTGIVPAEDYMQIRLKLSADALDFKALGDEFDLYLFQVIALNFDVPIFNRSAGAT</sequence>
<gene>
    <name evidence="1" type="ORF">KSB_21930</name>
</gene>
<protein>
    <submittedName>
        <fullName evidence="1">Uncharacterized protein</fullName>
    </submittedName>
</protein>
<dbReference type="EMBL" id="BNJG01000001">
    <property type="protein sequence ID" value="GHO53718.1"/>
    <property type="molecule type" value="Genomic_DNA"/>
</dbReference>